<evidence type="ECO:0000313" key="2">
    <source>
        <dbReference type="EMBL" id="OWP74477.1"/>
    </source>
</evidence>
<organism evidence="2 3">
    <name type="scientific">Flavobacterium columnare</name>
    <dbReference type="NCBI Taxonomy" id="996"/>
    <lineage>
        <taxon>Bacteria</taxon>
        <taxon>Pseudomonadati</taxon>
        <taxon>Bacteroidota</taxon>
        <taxon>Flavobacteriia</taxon>
        <taxon>Flavobacteriales</taxon>
        <taxon>Flavobacteriaceae</taxon>
        <taxon>Flavobacterium</taxon>
    </lineage>
</organism>
<accession>A0A246G7I5</accession>
<dbReference type="PANTHER" id="PTHR43792">
    <property type="entry name" value="GNAT FAMILY, PUTATIVE (AFU_ORTHOLOGUE AFUA_3G00765)-RELATED-RELATED"/>
    <property type="match status" value="1"/>
</dbReference>
<dbReference type="SUPFAM" id="SSF55729">
    <property type="entry name" value="Acyl-CoA N-acyltransferases (Nat)"/>
    <property type="match status" value="1"/>
</dbReference>
<name>A0A246G7I5_9FLAO</name>
<dbReference type="Pfam" id="PF13302">
    <property type="entry name" value="Acetyltransf_3"/>
    <property type="match status" value="1"/>
</dbReference>
<reference evidence="2 3" key="1">
    <citation type="journal article" date="2017" name="Infect. Genet. Evol.">
        <title>Comparative genome analysis of fish pathogen Flavobacterium columnare reveals extensive sequence diversity within the species.</title>
        <authorList>
            <person name="Kayansamruaj P."/>
            <person name="Dong H.T."/>
            <person name="Hirono I."/>
            <person name="Kondo H."/>
            <person name="Senapin S."/>
            <person name="Rodkhum C."/>
        </authorList>
    </citation>
    <scope>NUCLEOTIDE SEQUENCE [LARGE SCALE GENOMIC DNA]</scope>
    <source>
        <strain evidence="2 3">1214</strain>
    </source>
</reference>
<protein>
    <recommendedName>
        <fullName evidence="1">N-acetyltransferase domain-containing protein</fullName>
    </recommendedName>
</protein>
<dbReference type="PROSITE" id="PS51186">
    <property type="entry name" value="GNAT"/>
    <property type="match status" value="1"/>
</dbReference>
<evidence type="ECO:0000313" key="3">
    <source>
        <dbReference type="Proteomes" id="UP000198034"/>
    </source>
</evidence>
<dbReference type="Gene3D" id="3.40.630.30">
    <property type="match status" value="1"/>
</dbReference>
<gene>
    <name evidence="2" type="ORF">BWK62_14240</name>
</gene>
<dbReference type="InterPro" id="IPR016181">
    <property type="entry name" value="Acyl_CoA_acyltransferase"/>
</dbReference>
<dbReference type="InterPro" id="IPR051531">
    <property type="entry name" value="N-acetyltransferase"/>
</dbReference>
<sequence>MDFILETSRLIMRPLEIEDLEILHKIDSNPNVHEYLWNAPATDINQTKFVINSILSQYIKHKIGRYGIILKETNEFIGWGGLKFNENTVNNHQDFYDIGICISQEHWSKKLGFEVFQAWIKYAFKHLNLPKLYAYTQTKNHSSNKMAEKIHMRLTNEFTYDNQNWNWYELGTLKYDMIITKQIINDIEIKISPVFTNNNE</sequence>
<dbReference type="Proteomes" id="UP000198034">
    <property type="component" value="Unassembled WGS sequence"/>
</dbReference>
<dbReference type="GO" id="GO:0016747">
    <property type="term" value="F:acyltransferase activity, transferring groups other than amino-acyl groups"/>
    <property type="evidence" value="ECO:0007669"/>
    <property type="project" value="InterPro"/>
</dbReference>
<dbReference type="AlphaFoldDB" id="A0A246G7I5"/>
<comment type="caution">
    <text evidence="2">The sequence shown here is derived from an EMBL/GenBank/DDBJ whole genome shotgun (WGS) entry which is preliminary data.</text>
</comment>
<proteinExistence type="predicted"/>
<evidence type="ECO:0000259" key="1">
    <source>
        <dbReference type="PROSITE" id="PS51186"/>
    </source>
</evidence>
<dbReference type="PANTHER" id="PTHR43792:SF16">
    <property type="entry name" value="N-ACETYLTRANSFERASE DOMAIN-CONTAINING PROTEIN"/>
    <property type="match status" value="1"/>
</dbReference>
<dbReference type="OrthoDB" id="9788916at2"/>
<dbReference type="EMBL" id="MTCY01000069">
    <property type="protein sequence ID" value="OWP74477.1"/>
    <property type="molecule type" value="Genomic_DNA"/>
</dbReference>
<dbReference type="InterPro" id="IPR000182">
    <property type="entry name" value="GNAT_dom"/>
</dbReference>
<feature type="domain" description="N-acetyltransferase" evidence="1">
    <location>
        <begin position="10"/>
        <end position="182"/>
    </location>
</feature>